<accession>A0A1M6NU44</accession>
<gene>
    <name evidence="1" type="ORF">SAMN05444280_14615</name>
</gene>
<sequence length="131" mass="14868">MKKYAPISPELESIGKLIVDSAYTVHKNLGPGLLEKVYEICFCHELEKRGLSCKRQLDIPIVYDGLEFKEGLRLDVLVEDNVICELKAIENVNPVWEAQVLSHLKLTNKRLGYLINFNVVNIGSGIKRFVL</sequence>
<dbReference type="Pfam" id="PF13366">
    <property type="entry name" value="PDDEXK_3"/>
    <property type="match status" value="1"/>
</dbReference>
<evidence type="ECO:0000313" key="1">
    <source>
        <dbReference type="EMBL" id="SHJ99132.1"/>
    </source>
</evidence>
<dbReference type="STRING" id="1168035.SAMN05444280_14615"/>
<dbReference type="InterPro" id="IPR026350">
    <property type="entry name" value="GxxExxY"/>
</dbReference>
<name>A0A1M6NU44_9BACT</name>
<reference evidence="1 2" key="1">
    <citation type="submission" date="2016-11" db="EMBL/GenBank/DDBJ databases">
        <authorList>
            <person name="Jaros S."/>
            <person name="Januszkiewicz K."/>
            <person name="Wedrychowicz H."/>
        </authorList>
    </citation>
    <scope>NUCLEOTIDE SEQUENCE [LARGE SCALE GENOMIC DNA]</scope>
    <source>
        <strain evidence="1 2">DSM 27063</strain>
    </source>
</reference>
<dbReference type="Proteomes" id="UP000184050">
    <property type="component" value="Unassembled WGS sequence"/>
</dbReference>
<evidence type="ECO:0000313" key="2">
    <source>
        <dbReference type="Proteomes" id="UP000184050"/>
    </source>
</evidence>
<protein>
    <submittedName>
        <fullName evidence="1">GxxExxY protein</fullName>
    </submittedName>
</protein>
<dbReference type="EMBL" id="FQZE01000046">
    <property type="protein sequence ID" value="SHJ99132.1"/>
    <property type="molecule type" value="Genomic_DNA"/>
</dbReference>
<proteinExistence type="predicted"/>
<keyword evidence="2" id="KW-1185">Reference proteome</keyword>
<organism evidence="1 2">
    <name type="scientific">Tangfeifania diversioriginum</name>
    <dbReference type="NCBI Taxonomy" id="1168035"/>
    <lineage>
        <taxon>Bacteria</taxon>
        <taxon>Pseudomonadati</taxon>
        <taxon>Bacteroidota</taxon>
        <taxon>Bacteroidia</taxon>
        <taxon>Marinilabiliales</taxon>
        <taxon>Prolixibacteraceae</taxon>
        <taxon>Tangfeifania</taxon>
    </lineage>
</organism>
<dbReference type="AlphaFoldDB" id="A0A1M6NU44"/>
<dbReference type="RefSeq" id="WP_073173713.1">
    <property type="nucleotide sequence ID" value="NZ_FQZE01000046.1"/>
</dbReference>
<dbReference type="OrthoDB" id="1119698at2"/>
<dbReference type="NCBIfam" id="TIGR04256">
    <property type="entry name" value="GxxExxY"/>
    <property type="match status" value="1"/>
</dbReference>